<evidence type="ECO:0000313" key="4">
    <source>
        <dbReference type="Proteomes" id="UP000008394"/>
    </source>
</evidence>
<sequence length="204" mass="22768">MAEQYQFACRFHDGTVFSLGNKLVHHFTVFPGRTRAHARISRARTARACSTLVHMARKLKTAPDLSMATAKPVQSAHTRDTNEKLANLDNTTKETVQRIDKVNNKITDLREQRMRDPDTLGDKAFKLAFPALIGMVAGKAFQSVWNLVTNKVHPSPNDDEADRKQGLLMSVLFAAASAAFSTVVTTYSDKLTQSIVGRLQRKRK</sequence>
<proteinExistence type="predicted"/>
<protein>
    <submittedName>
        <fullName evidence="3">Hypothetical membrane associated protein</fullName>
    </submittedName>
</protein>
<name>A0A806FV95_BIFAN</name>
<evidence type="ECO:0000256" key="2">
    <source>
        <dbReference type="SAM" id="Phobius"/>
    </source>
</evidence>
<dbReference type="AlphaFoldDB" id="A0A806FV95"/>
<reference evidence="3 4" key="1">
    <citation type="journal article" date="2011" name="J. Bacteriol.">
        <title>Genome Sequence of the Probiotic Strain Bifidobacterium animalis subsp. lactis CNCM I-2494.</title>
        <authorList>
            <person name="Chervaux C."/>
            <person name="Grimaldi C."/>
            <person name="Bolotin A."/>
            <person name="Quinquis B."/>
            <person name="Legrain-Raspaud S."/>
            <person name="van Hylckama Vlieg J.E."/>
            <person name="Denariaz G."/>
            <person name="Smokvina T."/>
        </authorList>
    </citation>
    <scope>NUCLEOTIDE SEQUENCE [LARGE SCALE GENOMIC DNA]</scope>
    <source>
        <strain evidence="3 4">CNCM I-2494</strain>
    </source>
</reference>
<accession>A0A806FV95</accession>
<keyword evidence="2" id="KW-1133">Transmembrane helix</keyword>
<keyword evidence="2" id="KW-0812">Transmembrane</keyword>
<feature type="transmembrane region" description="Helical" evidence="2">
    <location>
        <begin position="124"/>
        <end position="145"/>
    </location>
</feature>
<feature type="coiled-coil region" evidence="1">
    <location>
        <begin position="85"/>
        <end position="112"/>
    </location>
</feature>
<evidence type="ECO:0000313" key="3">
    <source>
        <dbReference type="EMBL" id="AEK31041.1"/>
    </source>
</evidence>
<dbReference type="KEGG" id="bnm:BALAC2494_01662"/>
<dbReference type="Proteomes" id="UP000008394">
    <property type="component" value="Chromosome"/>
</dbReference>
<dbReference type="EMBL" id="CP002915">
    <property type="protein sequence ID" value="AEK31041.1"/>
    <property type="molecule type" value="Genomic_DNA"/>
</dbReference>
<keyword evidence="2" id="KW-0472">Membrane</keyword>
<dbReference type="InterPro" id="IPR025329">
    <property type="entry name" value="DUF4235"/>
</dbReference>
<organism evidence="3 4">
    <name type="scientific">Bifidobacterium animalis subsp. lactis CNCM I-2494</name>
    <dbReference type="NCBI Taxonomy" id="1042403"/>
    <lineage>
        <taxon>Bacteria</taxon>
        <taxon>Bacillati</taxon>
        <taxon>Actinomycetota</taxon>
        <taxon>Actinomycetes</taxon>
        <taxon>Bifidobacteriales</taxon>
        <taxon>Bifidobacteriaceae</taxon>
        <taxon>Bifidobacterium</taxon>
    </lineage>
</organism>
<evidence type="ECO:0000256" key="1">
    <source>
        <dbReference type="SAM" id="Coils"/>
    </source>
</evidence>
<gene>
    <name evidence="3" type="ORF">BALAC2494_01662</name>
</gene>
<keyword evidence="1" id="KW-0175">Coiled coil</keyword>
<dbReference type="Pfam" id="PF14019">
    <property type="entry name" value="DUF4235"/>
    <property type="match status" value="1"/>
</dbReference>
<feature type="transmembrane region" description="Helical" evidence="2">
    <location>
        <begin position="165"/>
        <end position="188"/>
    </location>
</feature>